<dbReference type="HOGENOM" id="CLU_004495_6_2_1"/>
<evidence type="ECO:0000256" key="3">
    <source>
        <dbReference type="ARBA" id="ARBA00022692"/>
    </source>
</evidence>
<sequence length="529" mass="57155">MSLNEFEMYRRDEHVDSYRKDGNVKASTVEGREVRAVPTLDRYITRLPAVAFPALLQSSWEAVAVAFGAGLLNGGPTALVWGSLLCIIGSVALALSLGEMASITPVVGAQYRWTALYAPKRFMSPAFWSLLQGWITVFAWIAVCTQVCFLEGTILQGLIILNVDSYIPKGWHGTLLAWSILALPLLCNIFARKLLAPVEILGGVVHVGLFVTFIIVLVVLSPRSSAAYVFTETNTNLSGYSNGGVSWCIGLLSGAFPLAGFDGVLHMSAEVKDASLRVPQSMALSTLINGVMTWGIIITILFTIGDPVAVSQTPYVYPIIQMLYNATGSKGATTAMMTLVLFIGVVAVFSTLASVSRLTWAFAKDKGLPFSGFFSIVHPKLRIPLNSLLLIATIVMVLNLINIGSTTAFFAILSLNTLALYISYIIPIIFFIIHKIRGFPVPYGPFKLPRGLGLPINFLAVSYAVFISIWLPFPAVVPVNAQTMNYGGPVVGFVLLVALGDWFIGGRKRFTVPVDICNADDEGAQSDSP</sequence>
<feature type="transmembrane region" description="Helical" evidence="6">
    <location>
        <begin position="485"/>
        <end position="504"/>
    </location>
</feature>
<keyword evidence="3 6" id="KW-0812">Transmembrane</keyword>
<dbReference type="PIRSF" id="PIRSF006060">
    <property type="entry name" value="AA_transporter"/>
    <property type="match status" value="1"/>
</dbReference>
<dbReference type="STRING" id="569365.A0A0D2CDU4"/>
<feature type="transmembrane region" description="Helical" evidence="6">
    <location>
        <begin position="383"/>
        <end position="403"/>
    </location>
</feature>
<keyword evidence="5 6" id="KW-0472">Membrane</keyword>
<dbReference type="Proteomes" id="UP000054466">
    <property type="component" value="Unassembled WGS sequence"/>
</dbReference>
<name>A0A0D2CDU4_9EURO</name>
<feature type="transmembrane region" description="Helical" evidence="6">
    <location>
        <begin position="171"/>
        <end position="191"/>
    </location>
</feature>
<comment type="subcellular location">
    <subcellularLocation>
        <location evidence="1">Membrane</location>
        <topology evidence="1">Multi-pass membrane protein</topology>
    </subcellularLocation>
</comment>
<keyword evidence="8" id="KW-1185">Reference proteome</keyword>
<evidence type="ECO:0000256" key="1">
    <source>
        <dbReference type="ARBA" id="ARBA00004141"/>
    </source>
</evidence>
<accession>A0A0D2CDU4</accession>
<evidence type="ECO:0000256" key="4">
    <source>
        <dbReference type="ARBA" id="ARBA00022989"/>
    </source>
</evidence>
<keyword evidence="4 6" id="KW-1133">Transmembrane helix</keyword>
<evidence type="ECO:0000256" key="5">
    <source>
        <dbReference type="ARBA" id="ARBA00023136"/>
    </source>
</evidence>
<feature type="transmembrane region" description="Helical" evidence="6">
    <location>
        <begin position="409"/>
        <end position="433"/>
    </location>
</feature>
<dbReference type="EMBL" id="KN847238">
    <property type="protein sequence ID" value="KIW21729.1"/>
    <property type="molecule type" value="Genomic_DNA"/>
</dbReference>
<dbReference type="AlphaFoldDB" id="A0A0D2CDU4"/>
<feature type="transmembrane region" description="Helical" evidence="6">
    <location>
        <begin position="454"/>
        <end position="473"/>
    </location>
</feature>
<dbReference type="GeneID" id="27352034"/>
<dbReference type="InterPro" id="IPR002293">
    <property type="entry name" value="AA/rel_permease1"/>
</dbReference>
<gene>
    <name evidence="7" type="ORF">PV07_12840</name>
</gene>
<feature type="transmembrane region" description="Helical" evidence="6">
    <location>
        <begin position="282"/>
        <end position="304"/>
    </location>
</feature>
<protein>
    <recommendedName>
        <fullName evidence="9">Amino acid permease</fullName>
    </recommendedName>
</protein>
<dbReference type="PANTHER" id="PTHR45649">
    <property type="entry name" value="AMINO-ACID PERMEASE BAT1"/>
    <property type="match status" value="1"/>
</dbReference>
<dbReference type="Gene3D" id="1.20.1740.10">
    <property type="entry name" value="Amino acid/polyamine transporter I"/>
    <property type="match status" value="1"/>
</dbReference>
<dbReference type="Pfam" id="PF13520">
    <property type="entry name" value="AA_permease_2"/>
    <property type="match status" value="1"/>
</dbReference>
<organism evidence="7 8">
    <name type="scientific">Cladophialophora immunda</name>
    <dbReference type="NCBI Taxonomy" id="569365"/>
    <lineage>
        <taxon>Eukaryota</taxon>
        <taxon>Fungi</taxon>
        <taxon>Dikarya</taxon>
        <taxon>Ascomycota</taxon>
        <taxon>Pezizomycotina</taxon>
        <taxon>Eurotiomycetes</taxon>
        <taxon>Chaetothyriomycetidae</taxon>
        <taxon>Chaetothyriales</taxon>
        <taxon>Herpotrichiellaceae</taxon>
        <taxon>Cladophialophora</taxon>
    </lineage>
</organism>
<dbReference type="OrthoDB" id="3257095at2759"/>
<evidence type="ECO:0000256" key="6">
    <source>
        <dbReference type="SAM" id="Phobius"/>
    </source>
</evidence>
<dbReference type="GO" id="GO:0016020">
    <property type="term" value="C:membrane"/>
    <property type="evidence" value="ECO:0007669"/>
    <property type="project" value="UniProtKB-SubCell"/>
</dbReference>
<evidence type="ECO:0000313" key="8">
    <source>
        <dbReference type="Proteomes" id="UP000054466"/>
    </source>
</evidence>
<dbReference type="RefSeq" id="XP_016241945.1">
    <property type="nucleotide sequence ID" value="XM_016400409.1"/>
</dbReference>
<feature type="transmembrane region" description="Helical" evidence="6">
    <location>
        <begin position="130"/>
        <end position="159"/>
    </location>
</feature>
<reference evidence="7 8" key="1">
    <citation type="submission" date="2015-01" db="EMBL/GenBank/DDBJ databases">
        <title>The Genome Sequence of Cladophialophora immunda CBS83496.</title>
        <authorList>
            <consortium name="The Broad Institute Genomics Platform"/>
            <person name="Cuomo C."/>
            <person name="de Hoog S."/>
            <person name="Gorbushina A."/>
            <person name="Stielow B."/>
            <person name="Teixiera M."/>
            <person name="Abouelleil A."/>
            <person name="Chapman S.B."/>
            <person name="Priest M."/>
            <person name="Young S.K."/>
            <person name="Wortman J."/>
            <person name="Nusbaum C."/>
            <person name="Birren B."/>
        </authorList>
    </citation>
    <scope>NUCLEOTIDE SEQUENCE [LARGE SCALE GENOMIC DNA]</scope>
    <source>
        <strain evidence="7 8">CBS 83496</strain>
    </source>
</reference>
<evidence type="ECO:0000256" key="2">
    <source>
        <dbReference type="ARBA" id="ARBA00022448"/>
    </source>
</evidence>
<feature type="transmembrane region" description="Helical" evidence="6">
    <location>
        <begin position="240"/>
        <end position="261"/>
    </location>
</feature>
<dbReference type="GO" id="GO:0022857">
    <property type="term" value="F:transmembrane transporter activity"/>
    <property type="evidence" value="ECO:0007669"/>
    <property type="project" value="InterPro"/>
</dbReference>
<dbReference type="PANTHER" id="PTHR45649:SF5">
    <property type="entry name" value="GABA TRANSPORTER (EUROFUNG)-RELATED"/>
    <property type="match status" value="1"/>
</dbReference>
<evidence type="ECO:0000313" key="7">
    <source>
        <dbReference type="EMBL" id="KIW21729.1"/>
    </source>
</evidence>
<keyword evidence="2" id="KW-0813">Transport</keyword>
<feature type="transmembrane region" description="Helical" evidence="6">
    <location>
        <begin position="339"/>
        <end position="362"/>
    </location>
</feature>
<proteinExistence type="predicted"/>
<feature type="transmembrane region" description="Helical" evidence="6">
    <location>
        <begin position="198"/>
        <end position="220"/>
    </location>
</feature>
<dbReference type="VEuPathDB" id="FungiDB:PV07_12840"/>
<evidence type="ECO:0008006" key="9">
    <source>
        <dbReference type="Google" id="ProtNLM"/>
    </source>
</evidence>